<evidence type="ECO:0008006" key="3">
    <source>
        <dbReference type="Google" id="ProtNLM"/>
    </source>
</evidence>
<keyword evidence="2" id="KW-1185">Reference proteome</keyword>
<comment type="caution">
    <text evidence="1">The sequence shown here is derived from an EMBL/GenBank/DDBJ whole genome shotgun (WGS) entry which is preliminary data.</text>
</comment>
<protein>
    <recommendedName>
        <fullName evidence="3">Solute-binding protein family 3/N-terminal domain-containing protein</fullName>
    </recommendedName>
</protein>
<evidence type="ECO:0000313" key="2">
    <source>
        <dbReference type="Proteomes" id="UP001501757"/>
    </source>
</evidence>
<sequence>MKKRTGLPLLFYAWVALCKPLFAEDALIPLRMDSPIQPDSPYSLFVGELLGNAYASLGYRLDLQNMPLGRSFLEAEEGRLDGLRDRGQTIAKAYPNLLQVPFPLYDFNLVLLADRRRCGLCALSDVDTLVTLRGFQFQQDYFSRQPSTHQIIKLGDTESVLDMLTLKRVEAAVLTELIVPPGFYRSSPHWIQYPLDSATIYHYLHHKHADLAVKLANKLQEMELTGEVWQLRQKYHIPPLQTDLRAELGSRISAVSANWRGFTDTPEGTYWRILLSALEQSGLQVQTRQSNWKRAKQEFAEGRADILVGAYDFEVPDNGLRSNVHIDYEFPVMAIAHSDDALDRYISGGQAGKACYVLGYEFANWLPGNIEVYEASSMPDCLKLLQNKRVDLLVDYSYNLKDEEKQHLAMREIKEALPLFVVFQNTSRGHLLRKTFEKGFRQLVASGEVAGYFADQAGYRQARLVKPR</sequence>
<proteinExistence type="predicted"/>
<name>A0ABN0XGU5_9ALTE</name>
<accession>A0ABN0XGU5</accession>
<dbReference type="PROSITE" id="PS50096">
    <property type="entry name" value="IQ"/>
    <property type="match status" value="1"/>
</dbReference>
<dbReference type="SUPFAM" id="SSF53850">
    <property type="entry name" value="Periplasmic binding protein-like II"/>
    <property type="match status" value="2"/>
</dbReference>
<evidence type="ECO:0000313" key="1">
    <source>
        <dbReference type="EMBL" id="GAA0363803.1"/>
    </source>
</evidence>
<organism evidence="1 2">
    <name type="scientific">Bowmanella denitrificans</name>
    <dbReference type="NCBI Taxonomy" id="366582"/>
    <lineage>
        <taxon>Bacteria</taxon>
        <taxon>Pseudomonadati</taxon>
        <taxon>Pseudomonadota</taxon>
        <taxon>Gammaproteobacteria</taxon>
        <taxon>Alteromonadales</taxon>
        <taxon>Alteromonadaceae</taxon>
        <taxon>Bowmanella</taxon>
    </lineage>
</organism>
<reference evidence="1 2" key="1">
    <citation type="journal article" date="2019" name="Int. J. Syst. Evol. Microbiol.">
        <title>The Global Catalogue of Microorganisms (GCM) 10K type strain sequencing project: providing services to taxonomists for standard genome sequencing and annotation.</title>
        <authorList>
            <consortium name="The Broad Institute Genomics Platform"/>
            <consortium name="The Broad Institute Genome Sequencing Center for Infectious Disease"/>
            <person name="Wu L."/>
            <person name="Ma J."/>
        </authorList>
    </citation>
    <scope>NUCLEOTIDE SEQUENCE [LARGE SCALE GENOMIC DNA]</scope>
    <source>
        <strain evidence="1 2">JCM 13378</strain>
    </source>
</reference>
<gene>
    <name evidence="1" type="ORF">GCM10009092_30220</name>
</gene>
<dbReference type="Proteomes" id="UP001501757">
    <property type="component" value="Unassembled WGS sequence"/>
</dbReference>
<dbReference type="RefSeq" id="WP_343846035.1">
    <property type="nucleotide sequence ID" value="NZ_BAAAEI010000019.1"/>
</dbReference>
<dbReference type="EMBL" id="BAAAEI010000019">
    <property type="protein sequence ID" value="GAA0363803.1"/>
    <property type="molecule type" value="Genomic_DNA"/>
</dbReference>